<dbReference type="Pfam" id="PF14657">
    <property type="entry name" value="Arm-DNA-bind_4"/>
    <property type="match status" value="1"/>
</dbReference>
<dbReference type="Gene3D" id="1.10.443.10">
    <property type="entry name" value="Intergrase catalytic core"/>
    <property type="match status" value="1"/>
</dbReference>
<dbReference type="SUPFAM" id="SSF56349">
    <property type="entry name" value="DNA breaking-rejoining enzymes"/>
    <property type="match status" value="1"/>
</dbReference>
<dbReference type="InterPro" id="IPR028259">
    <property type="entry name" value="AP2-like_int_N"/>
</dbReference>
<dbReference type="InterPro" id="IPR050090">
    <property type="entry name" value="Tyrosine_recombinase_XerCD"/>
</dbReference>
<dbReference type="EMBL" id="CP011974">
    <property type="protein sequence ID" value="AKO92670.1"/>
    <property type="molecule type" value="Genomic_DNA"/>
</dbReference>
<evidence type="ECO:0000256" key="1">
    <source>
        <dbReference type="ARBA" id="ARBA00008857"/>
    </source>
</evidence>
<dbReference type="Pfam" id="PF14659">
    <property type="entry name" value="Phage_int_SAM_3"/>
    <property type="match status" value="1"/>
</dbReference>
<dbReference type="OrthoDB" id="9803188at2"/>
<keyword evidence="3 5" id="KW-0238">DNA-binding</keyword>
<accession>A0A0H4KGI1</accession>
<dbReference type="GO" id="GO:0003677">
    <property type="term" value="F:DNA binding"/>
    <property type="evidence" value="ECO:0007669"/>
    <property type="project" value="UniProtKB-UniRule"/>
</dbReference>
<keyword evidence="2" id="KW-0229">DNA integration</keyword>
<organism evidence="8 9">
    <name type="scientific">Priestia filamentosa</name>
    <dbReference type="NCBI Taxonomy" id="1402861"/>
    <lineage>
        <taxon>Bacteria</taxon>
        <taxon>Bacillati</taxon>
        <taxon>Bacillota</taxon>
        <taxon>Bacilli</taxon>
        <taxon>Bacillales</taxon>
        <taxon>Bacillaceae</taxon>
        <taxon>Priestia</taxon>
    </lineage>
</organism>
<evidence type="ECO:0000259" key="6">
    <source>
        <dbReference type="PROSITE" id="PS51898"/>
    </source>
</evidence>
<keyword evidence="9" id="KW-1185">Reference proteome</keyword>
<dbReference type="PANTHER" id="PTHR30349:SF64">
    <property type="entry name" value="PROPHAGE INTEGRASE INTD-RELATED"/>
    <property type="match status" value="1"/>
</dbReference>
<evidence type="ECO:0000256" key="4">
    <source>
        <dbReference type="ARBA" id="ARBA00023172"/>
    </source>
</evidence>
<evidence type="ECO:0000256" key="5">
    <source>
        <dbReference type="PROSITE-ProRule" id="PRU01248"/>
    </source>
</evidence>
<proteinExistence type="inferred from homology"/>
<dbReference type="PROSITE" id="PS51900">
    <property type="entry name" value="CB"/>
    <property type="match status" value="1"/>
</dbReference>
<dbReference type="InterPro" id="IPR002104">
    <property type="entry name" value="Integrase_catalytic"/>
</dbReference>
<dbReference type="InterPro" id="IPR044068">
    <property type="entry name" value="CB"/>
</dbReference>
<evidence type="ECO:0000256" key="2">
    <source>
        <dbReference type="ARBA" id="ARBA00022908"/>
    </source>
</evidence>
<dbReference type="RefSeq" id="WP_046217232.1">
    <property type="nucleotide sequence ID" value="NZ_CP011974.1"/>
</dbReference>
<evidence type="ECO:0000256" key="3">
    <source>
        <dbReference type="ARBA" id="ARBA00023125"/>
    </source>
</evidence>
<dbReference type="InterPro" id="IPR004107">
    <property type="entry name" value="Integrase_SAM-like_N"/>
</dbReference>
<dbReference type="Pfam" id="PF00589">
    <property type="entry name" value="Phage_integrase"/>
    <property type="match status" value="1"/>
</dbReference>
<feature type="domain" description="Core-binding (CB)" evidence="7">
    <location>
        <begin position="69"/>
        <end position="150"/>
    </location>
</feature>
<dbReference type="AlphaFoldDB" id="A0A0H4KGI1"/>
<sequence>MAYFRKIKSKTAKKGYTWGFTMDVGIDPVTGKRKQTSRRGFATKSEAEAAYHALKGQLYKGMKLESNDVLFKDVLEDWLESYKKTVKISTIRSRKNLIKHLLHYFGNVKLKNIKRHMYQQMLDDFYEKGYSLSSISSLHITANLIFKRALELELIHQSPATFAKLPKKQVTVEEVESDETKVNFLEKKELMEFLEVAKIEGLYLDYQLFSTLSYTGMRIGEALALKWTDIDFETGIISITKTLFNGTNRMTNYQLLPPKTKESIRTIFVDEFILKVLKRHKVQQSEYKLLAGTDYANEDFVFANPNGYPVTTKFMNHRIRRLLKKTSITKHITPHSLRHTHASLLIEAGAGVKEVQEILGHSDVTTTMNIYAHMTKDLKEKTSHKFSQLMRNLNENL</sequence>
<dbReference type="GO" id="GO:0006310">
    <property type="term" value="P:DNA recombination"/>
    <property type="evidence" value="ECO:0007669"/>
    <property type="project" value="UniProtKB-KW"/>
</dbReference>
<comment type="similarity">
    <text evidence="1">Belongs to the 'phage' integrase family.</text>
</comment>
<evidence type="ECO:0000313" key="9">
    <source>
        <dbReference type="Proteomes" id="UP000036202"/>
    </source>
</evidence>
<gene>
    <name evidence="8" type="ORF">BEH_11540</name>
</gene>
<dbReference type="GO" id="GO:0015074">
    <property type="term" value="P:DNA integration"/>
    <property type="evidence" value="ECO:0007669"/>
    <property type="project" value="UniProtKB-KW"/>
</dbReference>
<evidence type="ECO:0000313" key="8">
    <source>
        <dbReference type="EMBL" id="AKO92670.1"/>
    </source>
</evidence>
<dbReference type="PROSITE" id="PS51898">
    <property type="entry name" value="TYR_RECOMBINASE"/>
    <property type="match status" value="1"/>
</dbReference>
<dbReference type="Proteomes" id="UP000036202">
    <property type="component" value="Chromosome"/>
</dbReference>
<protein>
    <submittedName>
        <fullName evidence="8">Integrase</fullName>
    </submittedName>
</protein>
<dbReference type="Gene3D" id="1.10.150.130">
    <property type="match status" value="1"/>
</dbReference>
<reference evidence="9" key="2">
    <citation type="submission" date="2015-06" db="EMBL/GenBank/DDBJ databases">
        <title>Genome Sequence of Bacillus endophyticus and Analysis of its Companion Mechanism in the Ketogulonigenium vulgare-Bacillus strain Consortium.</title>
        <authorList>
            <person name="Jia N."/>
            <person name="Du J."/>
            <person name="Ding M.-Z."/>
            <person name="Gao F."/>
            <person name="Yuan Y.-J."/>
        </authorList>
    </citation>
    <scope>NUCLEOTIDE SEQUENCE [LARGE SCALE GENOMIC DNA]</scope>
    <source>
        <strain evidence="9">Hbe603</strain>
    </source>
</reference>
<dbReference type="PATRIC" id="fig|135735.6.peg.2416"/>
<keyword evidence="4" id="KW-0233">DNA recombination</keyword>
<name>A0A0H4KGI1_9BACI</name>
<dbReference type="KEGG" id="beo:BEH_11540"/>
<dbReference type="InterPro" id="IPR013762">
    <property type="entry name" value="Integrase-like_cat_sf"/>
</dbReference>
<dbReference type="PANTHER" id="PTHR30349">
    <property type="entry name" value="PHAGE INTEGRASE-RELATED"/>
    <property type="match status" value="1"/>
</dbReference>
<reference evidence="8 9" key="1">
    <citation type="journal article" date="2015" name="PLoS ONE">
        <title>Genome Sequence of Bacillus endophyticus and Analysis of Its Companion Mechanism in the Ketogulonigenium vulgare-Bacillus Strain Consortium.</title>
        <authorList>
            <person name="Jia N."/>
            <person name="Du J."/>
            <person name="Ding M.Z."/>
            <person name="Gao F."/>
            <person name="Yuan Y.J."/>
        </authorList>
    </citation>
    <scope>NUCLEOTIDE SEQUENCE [LARGE SCALE GENOMIC DNA]</scope>
    <source>
        <strain evidence="8 9">Hbe603</strain>
    </source>
</reference>
<feature type="domain" description="Tyr recombinase" evidence="6">
    <location>
        <begin position="180"/>
        <end position="384"/>
    </location>
</feature>
<dbReference type="CDD" id="cd01189">
    <property type="entry name" value="INT_ICEBs1_C_like"/>
    <property type="match status" value="1"/>
</dbReference>
<dbReference type="InterPro" id="IPR011010">
    <property type="entry name" value="DNA_brk_join_enz"/>
</dbReference>
<dbReference type="InterPro" id="IPR010998">
    <property type="entry name" value="Integrase_recombinase_N"/>
</dbReference>
<evidence type="ECO:0000259" key="7">
    <source>
        <dbReference type="PROSITE" id="PS51900"/>
    </source>
</evidence>